<evidence type="ECO:0000256" key="1">
    <source>
        <dbReference type="SAM" id="Phobius"/>
    </source>
</evidence>
<organism evidence="2 3">
    <name type="scientific">Carya illinoinensis</name>
    <name type="common">Pecan</name>
    <dbReference type="NCBI Taxonomy" id="32201"/>
    <lineage>
        <taxon>Eukaryota</taxon>
        <taxon>Viridiplantae</taxon>
        <taxon>Streptophyta</taxon>
        <taxon>Embryophyta</taxon>
        <taxon>Tracheophyta</taxon>
        <taxon>Spermatophyta</taxon>
        <taxon>Magnoliopsida</taxon>
        <taxon>eudicotyledons</taxon>
        <taxon>Gunneridae</taxon>
        <taxon>Pentapetalae</taxon>
        <taxon>rosids</taxon>
        <taxon>fabids</taxon>
        <taxon>Fagales</taxon>
        <taxon>Juglandaceae</taxon>
        <taxon>Carya</taxon>
    </lineage>
</organism>
<dbReference type="Proteomes" id="UP000811246">
    <property type="component" value="Chromosome 10"/>
</dbReference>
<keyword evidence="1" id="KW-0812">Transmembrane</keyword>
<evidence type="ECO:0000313" key="3">
    <source>
        <dbReference type="Proteomes" id="UP000811246"/>
    </source>
</evidence>
<comment type="caution">
    <text evidence="2">The sequence shown here is derived from an EMBL/GenBank/DDBJ whole genome shotgun (WGS) entry which is preliminary data.</text>
</comment>
<keyword evidence="1" id="KW-1133">Transmembrane helix</keyword>
<proteinExistence type="predicted"/>
<name>A0A922DY51_CARIL</name>
<dbReference type="EMBL" id="CM031834">
    <property type="protein sequence ID" value="KAG6693040.1"/>
    <property type="molecule type" value="Genomic_DNA"/>
</dbReference>
<gene>
    <name evidence="2" type="ORF">I3842_10G144100</name>
</gene>
<dbReference type="AlphaFoldDB" id="A0A922DY51"/>
<reference evidence="2" key="1">
    <citation type="submission" date="2021-01" db="EMBL/GenBank/DDBJ databases">
        <authorList>
            <person name="Lovell J.T."/>
            <person name="Bentley N."/>
            <person name="Bhattarai G."/>
            <person name="Jenkins J.W."/>
            <person name="Sreedasyam A."/>
            <person name="Alarcon Y."/>
            <person name="Bock C."/>
            <person name="Boston L."/>
            <person name="Carlson J."/>
            <person name="Cervantes K."/>
            <person name="Clermont K."/>
            <person name="Krom N."/>
            <person name="Kubenka K."/>
            <person name="Mamidi S."/>
            <person name="Mattison C."/>
            <person name="Monteros M."/>
            <person name="Pisani C."/>
            <person name="Plott C."/>
            <person name="Rajasekar S."/>
            <person name="Rhein H.S."/>
            <person name="Rohla C."/>
            <person name="Song M."/>
            <person name="Hilaire R.S."/>
            <person name="Shu S."/>
            <person name="Wells L."/>
            <person name="Wang X."/>
            <person name="Webber J."/>
            <person name="Heerema R.J."/>
            <person name="Klein P."/>
            <person name="Conner P."/>
            <person name="Grauke L."/>
            <person name="Grimwood J."/>
            <person name="Schmutz J."/>
            <person name="Randall J.J."/>
        </authorList>
    </citation>
    <scope>NUCLEOTIDE SEQUENCE</scope>
    <source>
        <tissue evidence="2">Leaf</tissue>
    </source>
</reference>
<evidence type="ECO:0000313" key="2">
    <source>
        <dbReference type="EMBL" id="KAG6693040.1"/>
    </source>
</evidence>
<feature type="transmembrane region" description="Helical" evidence="1">
    <location>
        <begin position="28"/>
        <end position="44"/>
    </location>
</feature>
<keyword evidence="1" id="KW-0472">Membrane</keyword>
<accession>A0A922DY51</accession>
<protein>
    <submittedName>
        <fullName evidence="2">Uncharacterized protein</fullName>
    </submittedName>
</protein>
<sequence length="111" mass="12602">MCPPVPFQESLWKFKQTAAASTAARGPALKIIVLFLLLLTFLFLDPQSTTMVFHLSFLDLLLVPHSTGRTRSRLLPTWIQGWYYISLSVSYSFYHFSTPVVIICCEMSLLA</sequence>
<feature type="transmembrane region" description="Helical" evidence="1">
    <location>
        <begin position="82"/>
        <end position="105"/>
    </location>
</feature>